<dbReference type="PROSITE" id="PS50157">
    <property type="entry name" value="ZINC_FINGER_C2H2_2"/>
    <property type="match status" value="4"/>
</dbReference>
<dbReference type="VEuPathDB" id="VectorBase:AMIN004991"/>
<dbReference type="PANTHER" id="PTHR24390">
    <property type="entry name" value="ZINC FINGER PROTEIN"/>
    <property type="match status" value="1"/>
</dbReference>
<dbReference type="FunFam" id="3.30.160.60:FF:002343">
    <property type="entry name" value="Zinc finger protein 33A"/>
    <property type="match status" value="1"/>
</dbReference>
<keyword evidence="11" id="KW-1185">Reference proteome</keyword>
<dbReference type="SMART" id="SM00355">
    <property type="entry name" value="ZnF_C2H2"/>
    <property type="match status" value="7"/>
</dbReference>
<evidence type="ECO:0000256" key="6">
    <source>
        <dbReference type="ARBA" id="ARBA00023125"/>
    </source>
</evidence>
<reference evidence="10" key="2">
    <citation type="submission" date="2020-05" db="UniProtKB">
        <authorList>
            <consortium name="EnsemblMetazoa"/>
        </authorList>
    </citation>
    <scope>IDENTIFICATION</scope>
    <source>
        <strain evidence="10">MINIMUS1</strain>
    </source>
</reference>
<evidence type="ECO:0000256" key="3">
    <source>
        <dbReference type="ARBA" id="ARBA00022737"/>
    </source>
</evidence>
<keyword evidence="5" id="KW-0862">Zinc</keyword>
<keyword evidence="3" id="KW-0677">Repeat</keyword>
<dbReference type="SUPFAM" id="SSF57667">
    <property type="entry name" value="beta-beta-alpha zinc fingers"/>
    <property type="match status" value="2"/>
</dbReference>
<dbReference type="InterPro" id="IPR013087">
    <property type="entry name" value="Znf_C2H2_type"/>
</dbReference>
<dbReference type="GO" id="GO:0005634">
    <property type="term" value="C:nucleus"/>
    <property type="evidence" value="ECO:0007669"/>
    <property type="project" value="UniProtKB-SubCell"/>
</dbReference>
<proteinExistence type="predicted"/>
<accession>A0A182W3T0</accession>
<dbReference type="PROSITE" id="PS00028">
    <property type="entry name" value="ZINC_FINGER_C2H2_1"/>
    <property type="match status" value="5"/>
</dbReference>
<dbReference type="Proteomes" id="UP000075920">
    <property type="component" value="Unassembled WGS sequence"/>
</dbReference>
<reference evidence="11" key="1">
    <citation type="submission" date="2013-03" db="EMBL/GenBank/DDBJ databases">
        <title>The Genome Sequence of Anopheles minimus MINIMUS1.</title>
        <authorList>
            <consortium name="The Broad Institute Genomics Platform"/>
            <person name="Neafsey D.E."/>
            <person name="Walton C."/>
            <person name="Walker B."/>
            <person name="Young S.K."/>
            <person name="Zeng Q."/>
            <person name="Gargeya S."/>
            <person name="Fitzgerald M."/>
            <person name="Haas B."/>
            <person name="Abouelleil A."/>
            <person name="Allen A.W."/>
            <person name="Alvarado L."/>
            <person name="Arachchi H.M."/>
            <person name="Berlin A.M."/>
            <person name="Chapman S.B."/>
            <person name="Gainer-Dewar J."/>
            <person name="Goldberg J."/>
            <person name="Griggs A."/>
            <person name="Gujja S."/>
            <person name="Hansen M."/>
            <person name="Howarth C."/>
            <person name="Imamovic A."/>
            <person name="Ireland A."/>
            <person name="Larimer J."/>
            <person name="McCowan C."/>
            <person name="Murphy C."/>
            <person name="Pearson M."/>
            <person name="Poon T.W."/>
            <person name="Priest M."/>
            <person name="Roberts A."/>
            <person name="Saif S."/>
            <person name="Shea T."/>
            <person name="Sisk P."/>
            <person name="Sykes S."/>
            <person name="Wortman J."/>
            <person name="Nusbaum C."/>
            <person name="Birren B."/>
        </authorList>
    </citation>
    <scope>NUCLEOTIDE SEQUENCE [LARGE SCALE GENOMIC DNA]</scope>
    <source>
        <strain evidence="11">MINIMUS1</strain>
    </source>
</reference>
<evidence type="ECO:0000256" key="4">
    <source>
        <dbReference type="ARBA" id="ARBA00022771"/>
    </source>
</evidence>
<evidence type="ECO:0000256" key="7">
    <source>
        <dbReference type="ARBA" id="ARBA00023242"/>
    </source>
</evidence>
<dbReference type="GO" id="GO:0000978">
    <property type="term" value="F:RNA polymerase II cis-regulatory region sequence-specific DNA binding"/>
    <property type="evidence" value="ECO:0007669"/>
    <property type="project" value="TreeGrafter"/>
</dbReference>
<dbReference type="GO" id="GO:0003700">
    <property type="term" value="F:DNA-binding transcription factor activity"/>
    <property type="evidence" value="ECO:0007669"/>
    <property type="project" value="TreeGrafter"/>
</dbReference>
<dbReference type="GO" id="GO:0006357">
    <property type="term" value="P:regulation of transcription by RNA polymerase II"/>
    <property type="evidence" value="ECO:0007669"/>
    <property type="project" value="TreeGrafter"/>
</dbReference>
<dbReference type="AlphaFoldDB" id="A0A182W3T0"/>
<name>A0A182W3T0_9DIPT</name>
<evidence type="ECO:0000256" key="2">
    <source>
        <dbReference type="ARBA" id="ARBA00022723"/>
    </source>
</evidence>
<feature type="domain" description="C2H2-type" evidence="9">
    <location>
        <begin position="141"/>
        <end position="168"/>
    </location>
</feature>
<evidence type="ECO:0000259" key="9">
    <source>
        <dbReference type="PROSITE" id="PS50157"/>
    </source>
</evidence>
<dbReference type="InterPro" id="IPR036236">
    <property type="entry name" value="Znf_C2H2_sf"/>
</dbReference>
<evidence type="ECO:0000256" key="5">
    <source>
        <dbReference type="ARBA" id="ARBA00022833"/>
    </source>
</evidence>
<dbReference type="FunFam" id="3.30.160.60:FF:000100">
    <property type="entry name" value="Zinc finger 45-like"/>
    <property type="match status" value="1"/>
</dbReference>
<evidence type="ECO:0000313" key="11">
    <source>
        <dbReference type="Proteomes" id="UP000075920"/>
    </source>
</evidence>
<dbReference type="Gene3D" id="3.30.160.60">
    <property type="entry name" value="Classic Zinc Finger"/>
    <property type="match status" value="4"/>
</dbReference>
<feature type="domain" description="C2H2-type" evidence="9">
    <location>
        <begin position="113"/>
        <end position="140"/>
    </location>
</feature>
<dbReference type="EnsemblMetazoa" id="AMIN004991-RA">
    <property type="protein sequence ID" value="AMIN004991-PA"/>
    <property type="gene ID" value="AMIN004991"/>
</dbReference>
<keyword evidence="4 8" id="KW-0863">Zinc-finger</keyword>
<dbReference type="STRING" id="112268.A0A182W3T0"/>
<keyword evidence="6" id="KW-0238">DNA-binding</keyword>
<dbReference type="PANTHER" id="PTHR24390:SF159">
    <property type="entry name" value="GROWTH FACTOR INDEPENDENT 1 TRANSCRIPTIONAL REPRESSOR"/>
    <property type="match status" value="1"/>
</dbReference>
<keyword evidence="2" id="KW-0479">Metal-binding</keyword>
<evidence type="ECO:0000256" key="1">
    <source>
        <dbReference type="ARBA" id="ARBA00004123"/>
    </source>
</evidence>
<dbReference type="Pfam" id="PF13894">
    <property type="entry name" value="zf-C2H2_4"/>
    <property type="match status" value="1"/>
</dbReference>
<feature type="domain" description="C2H2-type" evidence="9">
    <location>
        <begin position="85"/>
        <end position="112"/>
    </location>
</feature>
<dbReference type="Pfam" id="PF00096">
    <property type="entry name" value="zf-C2H2"/>
    <property type="match status" value="1"/>
</dbReference>
<sequence>MPTHLSLLPFRCTSCTHEEVIVTTLASLNKHHLMHQKPLKCCVCDKRFTTYGSRRLHEASKHKCDKRFETSIQYHSHKRQHVKRYQCSYCGIRIAQLRDFEDHENTHTGSRPYECRSCGKKFKTASTYYGHRLIHSGEKKHFCTICNKGFLRLRHVQVHMRTHTGEKSFRCEFCGRQYADKQTYNKHKLTHRPTVGDMLRAKENSATTMNAVQEKLMQLEGRFDTPNGEPVFQSEFTFSTDNFTSS</sequence>
<dbReference type="GO" id="GO:0008270">
    <property type="term" value="F:zinc ion binding"/>
    <property type="evidence" value="ECO:0007669"/>
    <property type="project" value="UniProtKB-KW"/>
</dbReference>
<feature type="domain" description="C2H2-type" evidence="9">
    <location>
        <begin position="169"/>
        <end position="191"/>
    </location>
</feature>
<evidence type="ECO:0000313" key="10">
    <source>
        <dbReference type="EnsemblMetazoa" id="AMIN004991-PA"/>
    </source>
</evidence>
<keyword evidence="7" id="KW-0539">Nucleus</keyword>
<protein>
    <recommendedName>
        <fullName evidence="9">C2H2-type domain-containing protein</fullName>
    </recommendedName>
</protein>
<evidence type="ECO:0000256" key="8">
    <source>
        <dbReference type="PROSITE-ProRule" id="PRU00042"/>
    </source>
</evidence>
<organism evidence="10 11">
    <name type="scientific">Anopheles minimus</name>
    <dbReference type="NCBI Taxonomy" id="112268"/>
    <lineage>
        <taxon>Eukaryota</taxon>
        <taxon>Metazoa</taxon>
        <taxon>Ecdysozoa</taxon>
        <taxon>Arthropoda</taxon>
        <taxon>Hexapoda</taxon>
        <taxon>Insecta</taxon>
        <taxon>Pterygota</taxon>
        <taxon>Neoptera</taxon>
        <taxon>Endopterygota</taxon>
        <taxon>Diptera</taxon>
        <taxon>Nematocera</taxon>
        <taxon>Culicoidea</taxon>
        <taxon>Culicidae</taxon>
        <taxon>Anophelinae</taxon>
        <taxon>Anopheles</taxon>
    </lineage>
</organism>
<comment type="subcellular location">
    <subcellularLocation>
        <location evidence="1">Nucleus</location>
    </subcellularLocation>
</comment>